<name>A0A7V2ZL15_9BACT</name>
<dbReference type="GO" id="GO:0016757">
    <property type="term" value="F:glycosyltransferase activity"/>
    <property type="evidence" value="ECO:0007669"/>
    <property type="project" value="UniProtKB-KW"/>
</dbReference>
<comment type="caution">
    <text evidence="6">The sequence shown here is derived from an EMBL/GenBank/DDBJ whole genome shotgun (WGS) entry which is preliminary data.</text>
</comment>
<evidence type="ECO:0000256" key="2">
    <source>
        <dbReference type="ARBA" id="ARBA00022676"/>
    </source>
</evidence>
<dbReference type="Gene3D" id="3.90.550.10">
    <property type="entry name" value="Spore Coat Polysaccharide Biosynthesis Protein SpsA, Chain A"/>
    <property type="match status" value="1"/>
</dbReference>
<evidence type="ECO:0000256" key="1">
    <source>
        <dbReference type="ARBA" id="ARBA00006739"/>
    </source>
</evidence>
<comment type="similarity">
    <text evidence="1">Belongs to the glycosyltransferase 2 family.</text>
</comment>
<dbReference type="PANTHER" id="PTHR43630:SF1">
    <property type="entry name" value="POLY-BETA-1,6-N-ACETYL-D-GLUCOSAMINE SYNTHASE"/>
    <property type="match status" value="1"/>
</dbReference>
<keyword evidence="2" id="KW-0328">Glycosyltransferase</keyword>
<dbReference type="Pfam" id="PF00535">
    <property type="entry name" value="Glycos_transf_2"/>
    <property type="match status" value="1"/>
</dbReference>
<feature type="domain" description="Glycosyltransferase 2-like" evidence="5">
    <location>
        <begin position="42"/>
        <end position="156"/>
    </location>
</feature>
<dbReference type="SUPFAM" id="SSF53448">
    <property type="entry name" value="Nucleotide-diphospho-sugar transferases"/>
    <property type="match status" value="1"/>
</dbReference>
<dbReference type="EMBL" id="DSUJ01000008">
    <property type="protein sequence ID" value="HFI91959.1"/>
    <property type="molecule type" value="Genomic_DNA"/>
</dbReference>
<keyword evidence="4" id="KW-1133">Transmembrane helix</keyword>
<protein>
    <submittedName>
        <fullName evidence="6">Glycosyltransferase</fullName>
    </submittedName>
</protein>
<keyword evidence="4" id="KW-0812">Transmembrane</keyword>
<dbReference type="InterPro" id="IPR001173">
    <property type="entry name" value="Glyco_trans_2-like"/>
</dbReference>
<dbReference type="InterPro" id="IPR029044">
    <property type="entry name" value="Nucleotide-diphossugar_trans"/>
</dbReference>
<proteinExistence type="inferred from homology"/>
<feature type="transmembrane region" description="Helical" evidence="4">
    <location>
        <begin position="6"/>
        <end position="27"/>
    </location>
</feature>
<keyword evidence="3 6" id="KW-0808">Transferase</keyword>
<keyword evidence="4" id="KW-0472">Membrane</keyword>
<evidence type="ECO:0000256" key="4">
    <source>
        <dbReference type="SAM" id="Phobius"/>
    </source>
</evidence>
<evidence type="ECO:0000313" key="6">
    <source>
        <dbReference type="EMBL" id="HFI91959.1"/>
    </source>
</evidence>
<reference evidence="6" key="1">
    <citation type="journal article" date="2020" name="mSystems">
        <title>Genome- and Community-Level Interaction Insights into Carbon Utilization and Element Cycling Functions of Hydrothermarchaeota in Hydrothermal Sediment.</title>
        <authorList>
            <person name="Zhou Z."/>
            <person name="Liu Y."/>
            <person name="Xu W."/>
            <person name="Pan J."/>
            <person name="Luo Z.H."/>
            <person name="Li M."/>
        </authorList>
    </citation>
    <scope>NUCLEOTIDE SEQUENCE [LARGE SCALE GENOMIC DNA]</scope>
    <source>
        <strain evidence="6">SpSt-479</strain>
    </source>
</reference>
<gene>
    <name evidence="6" type="ORF">ENS31_10610</name>
</gene>
<accession>A0A7V2ZL15</accession>
<dbReference type="AlphaFoldDB" id="A0A7V2ZL15"/>
<feature type="transmembrane region" description="Helical" evidence="4">
    <location>
        <begin position="277"/>
        <end position="298"/>
    </location>
</feature>
<evidence type="ECO:0000259" key="5">
    <source>
        <dbReference type="Pfam" id="PF00535"/>
    </source>
</evidence>
<evidence type="ECO:0000256" key="3">
    <source>
        <dbReference type="ARBA" id="ARBA00022679"/>
    </source>
</evidence>
<dbReference type="PANTHER" id="PTHR43630">
    <property type="entry name" value="POLY-BETA-1,6-N-ACETYL-D-GLUCOSAMINE SYNTHASE"/>
    <property type="match status" value="1"/>
</dbReference>
<organism evidence="6">
    <name type="scientific">Ignavibacterium album</name>
    <dbReference type="NCBI Taxonomy" id="591197"/>
    <lineage>
        <taxon>Bacteria</taxon>
        <taxon>Pseudomonadati</taxon>
        <taxon>Ignavibacteriota</taxon>
        <taxon>Ignavibacteria</taxon>
        <taxon>Ignavibacteriales</taxon>
        <taxon>Ignavibacteriaceae</taxon>
        <taxon>Ignavibacterium</taxon>
    </lineage>
</organism>
<feature type="transmembrane region" description="Helical" evidence="4">
    <location>
        <begin position="334"/>
        <end position="353"/>
    </location>
</feature>
<sequence>MILVSIILPICLLVLTILILMGLYNSLNKDSYECKSSEENISIIIAVKNESGNLPKLFTRLRELNYPRDNFEVIFVDDDSADNSLTLIEQNLQENYRLIKSTNKKYPAKKGVLDIGIRSSKFNTIAITDADCEPETDWLKSISQKISQGYDVIFGYSPLKANNKLISKISSFENLRNYILYFSAVGLGIPYSATSRSLAFTKQAYNKINGYSNTLETLSGDDDLFIREAVKQKMKIGVFRNSNDLVYSNPAESFKDYFHRKSRHLKTSHHYLFKHQILLGLWHSINILSLYSIFLIILSPPFVIPFLTKMILDIFTIMKVRNNLPHEFNWLDTLRLQVFYETFLIINFINSFVKKDKWK</sequence>